<gene>
    <name evidence="1" type="ORF">OWV82_006937</name>
</gene>
<proteinExistence type="predicted"/>
<evidence type="ECO:0000313" key="1">
    <source>
        <dbReference type="EMBL" id="KAJ4723583.1"/>
    </source>
</evidence>
<evidence type="ECO:0000313" key="2">
    <source>
        <dbReference type="Proteomes" id="UP001164539"/>
    </source>
</evidence>
<keyword evidence="2" id="KW-1185">Reference proteome</keyword>
<comment type="caution">
    <text evidence="1">The sequence shown here is derived from an EMBL/GenBank/DDBJ whole genome shotgun (WGS) entry which is preliminary data.</text>
</comment>
<sequence>MDIVQRWYGEIYGSNATGYLKNIIDDVTNIYTKYVNTSYKMLDEMGRPCTSQPNSELDVYLKEPKVPPVEEFDILAWWHSNTTIFPILAKMARDILAIPISPTPISDPPLKGSEIENIISCTGLDDDIKPALICTKSWLESSEDY</sequence>
<dbReference type="Proteomes" id="UP001164539">
    <property type="component" value="Chromosome 3"/>
</dbReference>
<name>A0ACC1YKB8_MELAZ</name>
<reference evidence="1 2" key="1">
    <citation type="journal article" date="2023" name="Science">
        <title>Complex scaffold remodeling in plant triterpene biosynthesis.</title>
        <authorList>
            <person name="De La Pena R."/>
            <person name="Hodgson H."/>
            <person name="Liu J.C."/>
            <person name="Stephenson M.J."/>
            <person name="Martin A.C."/>
            <person name="Owen C."/>
            <person name="Harkess A."/>
            <person name="Leebens-Mack J."/>
            <person name="Jimenez L.E."/>
            <person name="Osbourn A."/>
            <person name="Sattely E.S."/>
        </authorList>
    </citation>
    <scope>NUCLEOTIDE SEQUENCE [LARGE SCALE GENOMIC DNA]</scope>
    <source>
        <strain evidence="2">cv. JPN11</strain>
        <tissue evidence="1">Leaf</tissue>
    </source>
</reference>
<organism evidence="1 2">
    <name type="scientific">Melia azedarach</name>
    <name type="common">Chinaberry tree</name>
    <dbReference type="NCBI Taxonomy" id="155640"/>
    <lineage>
        <taxon>Eukaryota</taxon>
        <taxon>Viridiplantae</taxon>
        <taxon>Streptophyta</taxon>
        <taxon>Embryophyta</taxon>
        <taxon>Tracheophyta</taxon>
        <taxon>Spermatophyta</taxon>
        <taxon>Magnoliopsida</taxon>
        <taxon>eudicotyledons</taxon>
        <taxon>Gunneridae</taxon>
        <taxon>Pentapetalae</taxon>
        <taxon>rosids</taxon>
        <taxon>malvids</taxon>
        <taxon>Sapindales</taxon>
        <taxon>Meliaceae</taxon>
        <taxon>Melia</taxon>
    </lineage>
</organism>
<protein>
    <submittedName>
        <fullName evidence="1">Zinc finger BED domain-containing protein</fullName>
    </submittedName>
</protein>
<accession>A0ACC1YKB8</accession>
<dbReference type="EMBL" id="CM051396">
    <property type="protein sequence ID" value="KAJ4723583.1"/>
    <property type="molecule type" value="Genomic_DNA"/>
</dbReference>